<sequence>MIAATVDESVTSISRTVMAIIDESQKMFGRANAPAYQASNMPDYFLK</sequence>
<accession>A0ABM5ZA09</accession>
<evidence type="ECO:0000313" key="2">
    <source>
        <dbReference type="Proteomes" id="UP000074914"/>
    </source>
</evidence>
<dbReference type="EMBL" id="CP013236">
    <property type="protein sequence ID" value="AMP15734.1"/>
    <property type="molecule type" value="Genomic_DNA"/>
</dbReference>
<reference evidence="1 2" key="1">
    <citation type="submission" date="2015-11" db="EMBL/GenBank/DDBJ databases">
        <title>Exploring the genomic traits of fungus-feeding bacterial genus Collimonas.</title>
        <authorList>
            <person name="Song C."/>
            <person name="Schmidt R."/>
            <person name="de Jager V."/>
            <person name="Krzyzanowska D."/>
            <person name="Jongedijk E."/>
            <person name="Cankar K."/>
            <person name="Beekwilder J."/>
            <person name="van Veen A."/>
            <person name="de Boer W."/>
            <person name="van Veen J.A."/>
            <person name="Garbeva P."/>
        </authorList>
    </citation>
    <scope>NUCLEOTIDE SEQUENCE [LARGE SCALE GENOMIC DNA]</scope>
    <source>
        <strain evidence="1 2">Ter291</strain>
    </source>
</reference>
<protein>
    <submittedName>
        <fullName evidence="1">Uncharacterized protein</fullName>
    </submittedName>
</protein>
<keyword evidence="2" id="KW-1185">Reference proteome</keyword>
<evidence type="ECO:0000313" key="1">
    <source>
        <dbReference type="EMBL" id="AMP15734.1"/>
    </source>
</evidence>
<name>A0ABM5ZA09_9BURK</name>
<dbReference type="Proteomes" id="UP000074914">
    <property type="component" value="Chromosome"/>
</dbReference>
<gene>
    <name evidence="1" type="ORF">CPter291_3499</name>
</gene>
<proteinExistence type="predicted"/>
<organism evidence="1 2">
    <name type="scientific">Collimonas pratensis</name>
    <dbReference type="NCBI Taxonomy" id="279113"/>
    <lineage>
        <taxon>Bacteria</taxon>
        <taxon>Pseudomonadati</taxon>
        <taxon>Pseudomonadota</taxon>
        <taxon>Betaproteobacteria</taxon>
        <taxon>Burkholderiales</taxon>
        <taxon>Oxalobacteraceae</taxon>
        <taxon>Collimonas</taxon>
    </lineage>
</organism>